<feature type="transmembrane region" description="Helical" evidence="2">
    <location>
        <begin position="381"/>
        <end position="402"/>
    </location>
</feature>
<accession>A0A7G7G473</accession>
<keyword evidence="2" id="KW-1133">Transmembrane helix</keyword>
<evidence type="ECO:0000313" key="3">
    <source>
        <dbReference type="EMBL" id="QNF31957.1"/>
    </source>
</evidence>
<protein>
    <submittedName>
        <fullName evidence="3">PepSY domain-containing protein</fullName>
    </submittedName>
</protein>
<sequence>MKNFFRSIHLYLSLACGLVIGLVCFTGAAMVFEKEMMQAIYPDRYKVTPGTQRVPLEQLLANFNQAKPGVKVAGVKVYSDPARTVELSYSDEKPGNKEAGKGEHKGRENKEQKAKAAGKEGNEKAGKGEKGGHGKGGKGGGGRPGNVAFMNPYTGELIATSTQKNAFFRNMFELHRWLLVQEPGKLIVGVSTVVFLFILITGIILWWPKNKKILKQRLTLKWNAGWKRINHDWHIVIGFYTAIFLFVFAFTGLAWSFEWFNDGIYTLTNSTKEQPDPPISQVQEGAKTISFDQAFVTAQQQIPNAEFYQLSSPREAEAAFTVMVMPADAAHERATSQLFLDQYSGNKLGQVAFEDKNLGQRVRSTFYPVHVGSIAGLPGRIIAFISCLAGFTFPITGVILWINRLRKEKKKTKKKALAQAR</sequence>
<feature type="transmembrane region" description="Helical" evidence="2">
    <location>
        <begin position="186"/>
        <end position="207"/>
    </location>
</feature>
<dbReference type="AlphaFoldDB" id="A0A7G7G473"/>
<feature type="region of interest" description="Disordered" evidence="1">
    <location>
        <begin position="86"/>
        <end position="145"/>
    </location>
</feature>
<dbReference type="Proteomes" id="UP000515237">
    <property type="component" value="Chromosome"/>
</dbReference>
<proteinExistence type="predicted"/>
<evidence type="ECO:0000256" key="2">
    <source>
        <dbReference type="SAM" id="Phobius"/>
    </source>
</evidence>
<dbReference type="KEGG" id="aswu:HUW51_04160"/>
<organism evidence="3 4">
    <name type="scientific">Adhaeribacter swui</name>
    <dbReference type="NCBI Taxonomy" id="2086471"/>
    <lineage>
        <taxon>Bacteria</taxon>
        <taxon>Pseudomonadati</taxon>
        <taxon>Bacteroidota</taxon>
        <taxon>Cytophagia</taxon>
        <taxon>Cytophagales</taxon>
        <taxon>Hymenobacteraceae</taxon>
        <taxon>Adhaeribacter</taxon>
    </lineage>
</organism>
<dbReference type="Pfam" id="PF03929">
    <property type="entry name" value="PepSY_TM"/>
    <property type="match status" value="1"/>
</dbReference>
<evidence type="ECO:0000313" key="4">
    <source>
        <dbReference type="Proteomes" id="UP000515237"/>
    </source>
</evidence>
<name>A0A7G7G473_9BACT</name>
<dbReference type="RefSeq" id="WP_185272740.1">
    <property type="nucleotide sequence ID" value="NZ_CP055156.1"/>
</dbReference>
<keyword evidence="2" id="KW-0812">Transmembrane</keyword>
<dbReference type="PANTHER" id="PTHR34219:SF3">
    <property type="entry name" value="BLL7967 PROTEIN"/>
    <property type="match status" value="1"/>
</dbReference>
<gene>
    <name evidence="3" type="ORF">HUW51_04160</name>
</gene>
<dbReference type="PANTHER" id="PTHR34219">
    <property type="entry name" value="IRON-REGULATED INNER MEMBRANE PROTEIN-RELATED"/>
    <property type="match status" value="1"/>
</dbReference>
<reference evidence="3 4" key="1">
    <citation type="journal article" date="2018" name="Int. J. Syst. Evol. Microbiol.">
        <title>Adhaeribacter swui sp. nov., isolated from wet mud.</title>
        <authorList>
            <person name="Kim D.U."/>
            <person name="Kim K.W."/>
            <person name="Kang M.S."/>
            <person name="Kim J.Y."/>
            <person name="Jang J.H."/>
            <person name="Kim M.K."/>
        </authorList>
    </citation>
    <scope>NUCLEOTIDE SEQUENCE [LARGE SCALE GENOMIC DNA]</scope>
    <source>
        <strain evidence="3 4">KCTC 52873</strain>
    </source>
</reference>
<keyword evidence="4" id="KW-1185">Reference proteome</keyword>
<dbReference type="InterPro" id="IPR005625">
    <property type="entry name" value="PepSY-ass_TM"/>
</dbReference>
<feature type="transmembrane region" description="Helical" evidence="2">
    <location>
        <begin position="12"/>
        <end position="32"/>
    </location>
</feature>
<dbReference type="EMBL" id="CP055156">
    <property type="protein sequence ID" value="QNF31957.1"/>
    <property type="molecule type" value="Genomic_DNA"/>
</dbReference>
<feature type="transmembrane region" description="Helical" evidence="2">
    <location>
        <begin position="235"/>
        <end position="257"/>
    </location>
</feature>
<evidence type="ECO:0000256" key="1">
    <source>
        <dbReference type="SAM" id="MobiDB-lite"/>
    </source>
</evidence>
<feature type="compositionally biased region" description="Basic and acidic residues" evidence="1">
    <location>
        <begin position="90"/>
        <end position="132"/>
    </location>
</feature>
<keyword evidence="2" id="KW-0472">Membrane</keyword>